<keyword evidence="1" id="KW-0812">Transmembrane</keyword>
<feature type="transmembrane region" description="Helical" evidence="1">
    <location>
        <begin position="92"/>
        <end position="115"/>
    </location>
</feature>
<reference evidence="3 4" key="1">
    <citation type="submission" date="2019-02" db="EMBL/GenBank/DDBJ databases">
        <title>Deep-cultivation of Planctomycetes and their phenomic and genomic characterization uncovers novel biology.</title>
        <authorList>
            <person name="Wiegand S."/>
            <person name="Jogler M."/>
            <person name="Boedeker C."/>
            <person name="Pinto D."/>
            <person name="Vollmers J."/>
            <person name="Rivas-Marin E."/>
            <person name="Kohn T."/>
            <person name="Peeters S.H."/>
            <person name="Heuer A."/>
            <person name="Rast P."/>
            <person name="Oberbeckmann S."/>
            <person name="Bunk B."/>
            <person name="Jeske O."/>
            <person name="Meyerdierks A."/>
            <person name="Storesund J.E."/>
            <person name="Kallscheuer N."/>
            <person name="Luecker S."/>
            <person name="Lage O.M."/>
            <person name="Pohl T."/>
            <person name="Merkel B.J."/>
            <person name="Hornburger P."/>
            <person name="Mueller R.-W."/>
            <person name="Bruemmer F."/>
            <person name="Labrenz M."/>
            <person name="Spormann A.M."/>
            <person name="Op Den Camp H."/>
            <person name="Overmann J."/>
            <person name="Amann R."/>
            <person name="Jetten M.S.M."/>
            <person name="Mascher T."/>
            <person name="Medema M.H."/>
            <person name="Devos D.P."/>
            <person name="Kaster A.-K."/>
            <person name="Ovreas L."/>
            <person name="Rohde M."/>
            <person name="Galperin M.Y."/>
            <person name="Jogler C."/>
        </authorList>
    </citation>
    <scope>NUCLEOTIDE SEQUENCE [LARGE SCALE GENOMIC DNA]</scope>
    <source>
        <strain evidence="3 4">Pan54</strain>
    </source>
</reference>
<dbReference type="EMBL" id="SJPG01000001">
    <property type="protein sequence ID" value="TWT63735.1"/>
    <property type="molecule type" value="Genomic_DNA"/>
</dbReference>
<dbReference type="Proteomes" id="UP000316095">
    <property type="component" value="Unassembled WGS sequence"/>
</dbReference>
<protein>
    <submittedName>
        <fullName evidence="3">Potassium transporter peripheral membrane component</fullName>
    </submittedName>
</protein>
<feature type="domain" description="RCK N-terminal" evidence="2">
    <location>
        <begin position="207"/>
        <end position="291"/>
    </location>
</feature>
<evidence type="ECO:0000259" key="2">
    <source>
        <dbReference type="Pfam" id="PF02254"/>
    </source>
</evidence>
<proteinExistence type="predicted"/>
<sequence>MTSWATNCFKLISSFDPHYHTDFESQRLMLLSSLPIAMISVEFLALVILRVILIPLVVFLLLQASAPHWITKWGRFFWLGKTFTWSRRVQDLVTSGSLLSIGVLGLVLGFVGTLYPVSEEENSLQATPLENPVDEPLKSSAIENALYETIQILTFDGSIDVKNIYQILAADCAVALAFIIALELIRKLFRDTFLSAMFFIPKYRRTIICGLGRIGRQVMEDLGGNCWLIIVEPDPDNPSLERARELGATIITGDARSEKLLRWIGAHHADQIYFVTGNDEANAETILDVANLVLQKKSGKKRSAPKCFLQMGTSSLIQMIRDSPAIKDSGIRSELVVFDALDNAAKQLVLEMLPDYRPAPDQVAHFVIWGFGPMGQKLALSLAEFAHFDNLKRSRMTILYQPDEQSFVDTFREEYPNFAPDPVQLKDHELDGWNWPVEADEWGSQHLRPSRKFTEGSVVEYCVNAAFIEQPDSLSNQSLQDHLNTLSDDSATFPILMICSEDDRENAMMAERIHQLFKQNQTQMPVFVWIPVQPKLAEMIASLTANEPYNHRLIPFGQSHECCSLKRIDQRLREDLAKVISAAYDIKNANSSDNVARLNDKDNYQFYWSNISAACHAPFKLATVGLEVMPSSTAKNTNRLQLSKNETAELQIDQNMESTIAAMEHHRWMAERLLSNWQFEAVPDGVDPYPDEENEIAKDRWDNYKSEMTRRRRRHQFLPFDQLHPKDEAKDKDQISTIIRLCSGHYEDKFTSEPICLVRKESLNA</sequence>
<dbReference type="InterPro" id="IPR050721">
    <property type="entry name" value="Trk_Ktr_HKT_K-transport"/>
</dbReference>
<evidence type="ECO:0000313" key="3">
    <source>
        <dbReference type="EMBL" id="TWT63735.1"/>
    </source>
</evidence>
<dbReference type="Gene3D" id="6.20.350.10">
    <property type="match status" value="1"/>
</dbReference>
<evidence type="ECO:0000313" key="4">
    <source>
        <dbReference type="Proteomes" id="UP000316095"/>
    </source>
</evidence>
<dbReference type="InterPro" id="IPR003148">
    <property type="entry name" value="RCK_N"/>
</dbReference>
<accession>A0A5C5XNS0</accession>
<dbReference type="OrthoDB" id="279435at2"/>
<name>A0A5C5XNS0_9PLAN</name>
<keyword evidence="1" id="KW-0472">Membrane</keyword>
<feature type="transmembrane region" description="Helical" evidence="1">
    <location>
        <begin position="36"/>
        <end position="62"/>
    </location>
</feature>
<dbReference type="Gene3D" id="3.40.50.720">
    <property type="entry name" value="NAD(P)-binding Rossmann-like Domain"/>
    <property type="match status" value="1"/>
</dbReference>
<dbReference type="AlphaFoldDB" id="A0A5C5XNS0"/>
<gene>
    <name evidence="3" type="ORF">Pan54_44930</name>
</gene>
<dbReference type="Pfam" id="PF02254">
    <property type="entry name" value="TrkA_N"/>
    <property type="match status" value="1"/>
</dbReference>
<dbReference type="InterPro" id="IPR036291">
    <property type="entry name" value="NAD(P)-bd_dom_sf"/>
</dbReference>
<dbReference type="PANTHER" id="PTHR43833:SF11">
    <property type="entry name" value="VOLTAGE-GATED POTASSIUM CHANNEL KCH"/>
    <property type="match status" value="1"/>
</dbReference>
<evidence type="ECO:0000256" key="1">
    <source>
        <dbReference type="SAM" id="Phobius"/>
    </source>
</evidence>
<keyword evidence="1" id="KW-1133">Transmembrane helix</keyword>
<organism evidence="3 4">
    <name type="scientific">Rubinisphaera italica</name>
    <dbReference type="NCBI Taxonomy" id="2527969"/>
    <lineage>
        <taxon>Bacteria</taxon>
        <taxon>Pseudomonadati</taxon>
        <taxon>Planctomycetota</taxon>
        <taxon>Planctomycetia</taxon>
        <taxon>Planctomycetales</taxon>
        <taxon>Planctomycetaceae</taxon>
        <taxon>Rubinisphaera</taxon>
    </lineage>
</organism>
<keyword evidence="4" id="KW-1185">Reference proteome</keyword>
<dbReference type="GO" id="GO:0006813">
    <property type="term" value="P:potassium ion transport"/>
    <property type="evidence" value="ECO:0007669"/>
    <property type="project" value="InterPro"/>
</dbReference>
<dbReference type="SUPFAM" id="SSF51735">
    <property type="entry name" value="NAD(P)-binding Rossmann-fold domains"/>
    <property type="match status" value="1"/>
</dbReference>
<comment type="caution">
    <text evidence="3">The sequence shown here is derived from an EMBL/GenBank/DDBJ whole genome shotgun (WGS) entry which is preliminary data.</text>
</comment>
<dbReference type="PANTHER" id="PTHR43833">
    <property type="entry name" value="POTASSIUM CHANNEL PROTEIN 2-RELATED-RELATED"/>
    <property type="match status" value="1"/>
</dbReference>